<dbReference type="OrthoDB" id="5960270at2759"/>
<proteinExistence type="predicted"/>
<keyword evidence="2" id="KW-1185">Reference proteome</keyword>
<sequence>MYLGRSISKTGLEMDWDGSADEYTCSAEQSGAASGTGSVLESKLERMCLEVPADFQVSGRTMIGENSSV</sequence>
<dbReference type="EMBL" id="VIIS01001381">
    <property type="protein sequence ID" value="KAF0299231.1"/>
    <property type="molecule type" value="Genomic_DNA"/>
</dbReference>
<organism evidence="1 2">
    <name type="scientific">Amphibalanus amphitrite</name>
    <name type="common">Striped barnacle</name>
    <name type="synonym">Balanus amphitrite</name>
    <dbReference type="NCBI Taxonomy" id="1232801"/>
    <lineage>
        <taxon>Eukaryota</taxon>
        <taxon>Metazoa</taxon>
        <taxon>Ecdysozoa</taxon>
        <taxon>Arthropoda</taxon>
        <taxon>Crustacea</taxon>
        <taxon>Multicrustacea</taxon>
        <taxon>Cirripedia</taxon>
        <taxon>Thoracica</taxon>
        <taxon>Thoracicalcarea</taxon>
        <taxon>Balanomorpha</taxon>
        <taxon>Balanoidea</taxon>
        <taxon>Balanidae</taxon>
        <taxon>Amphibalaninae</taxon>
        <taxon>Amphibalanus</taxon>
    </lineage>
</organism>
<dbReference type="AlphaFoldDB" id="A0A6A4WBD8"/>
<gene>
    <name evidence="1" type="ORF">FJT64_003519</name>
</gene>
<accession>A0A6A4WBD8</accession>
<dbReference type="Proteomes" id="UP000440578">
    <property type="component" value="Unassembled WGS sequence"/>
</dbReference>
<comment type="caution">
    <text evidence="1">The sequence shown here is derived from an EMBL/GenBank/DDBJ whole genome shotgun (WGS) entry which is preliminary data.</text>
</comment>
<name>A0A6A4WBD8_AMPAM</name>
<evidence type="ECO:0000313" key="1">
    <source>
        <dbReference type="EMBL" id="KAF0299231.1"/>
    </source>
</evidence>
<protein>
    <submittedName>
        <fullName evidence="1">Uncharacterized protein</fullName>
    </submittedName>
</protein>
<evidence type="ECO:0000313" key="2">
    <source>
        <dbReference type="Proteomes" id="UP000440578"/>
    </source>
</evidence>
<reference evidence="1 2" key="1">
    <citation type="submission" date="2019-07" db="EMBL/GenBank/DDBJ databases">
        <title>Draft genome assembly of a fouling barnacle, Amphibalanus amphitrite (Darwin, 1854): The first reference genome for Thecostraca.</title>
        <authorList>
            <person name="Kim W."/>
        </authorList>
    </citation>
    <scope>NUCLEOTIDE SEQUENCE [LARGE SCALE GENOMIC DNA]</scope>
    <source>
        <strain evidence="1">SNU_AA5</strain>
        <tissue evidence="1">Soma without cirri and trophi</tissue>
    </source>
</reference>